<protein>
    <submittedName>
        <fullName evidence="3">Adenylate cyclase</fullName>
    </submittedName>
</protein>
<dbReference type="RefSeq" id="WP_150384570.1">
    <property type="nucleotide sequence ID" value="NZ_BAAAFS010000001.1"/>
</dbReference>
<dbReference type="AlphaFoldDB" id="A0A5M9R8I6"/>
<feature type="region of interest" description="Disordered" evidence="1">
    <location>
        <begin position="1"/>
        <end position="39"/>
    </location>
</feature>
<comment type="caution">
    <text evidence="3">The sequence shown here is derived from an EMBL/GenBank/DDBJ whole genome shotgun (WGS) entry which is preliminary data.</text>
</comment>
<proteinExistence type="predicted"/>
<evidence type="ECO:0000313" key="3">
    <source>
        <dbReference type="EMBL" id="KAA8716557.1"/>
    </source>
</evidence>
<dbReference type="InterPro" id="IPR037017">
    <property type="entry name" value="Anthrax_toxin_edema_cen_sf"/>
</dbReference>
<feature type="compositionally biased region" description="Polar residues" evidence="1">
    <location>
        <begin position="1"/>
        <end position="26"/>
    </location>
</feature>
<organism evidence="3 4">
    <name type="scientific">Morganella psychrotolerans</name>
    <dbReference type="NCBI Taxonomy" id="368603"/>
    <lineage>
        <taxon>Bacteria</taxon>
        <taxon>Pseudomonadati</taxon>
        <taxon>Pseudomonadota</taxon>
        <taxon>Gammaproteobacteria</taxon>
        <taxon>Enterobacterales</taxon>
        <taxon>Morganellaceae</taxon>
        <taxon>Morganella</taxon>
    </lineage>
</organism>
<name>A0A5M9R8I6_9GAMM</name>
<accession>A0A5M9R8I6</accession>
<dbReference type="Gene3D" id="3.90.1760.10">
    <property type="entry name" value="Anthrax toxin, edema factor, central domain"/>
    <property type="match status" value="1"/>
</dbReference>
<sequence length="398" mass="44098">MRINNSHTLPRTSLSSRKISPQTENHTVTKESQRPGIPGIETGHAQVINLTGLAEEHLQPLQALAEKEQLVISFRPVEQVATGLISAGYPTKNFSIKGKSSNWGPMAGFIPVDQFYSKLCGQKHKTEIMNKKVAQCIEQEHAGTQHLRLSESRINELVTMGLLTRHQPDAQGHITLDAVSPHGHHHPFTAKPEPDGQFLIYNTKKDNTKKEMPVMVLSAPDVNMPLTADYDLMIVAPRTENFGGQDIAHNPDVSADAFAEKRPYLLRRGSTTEAIHRELLGREDPKLGNSTPRIAALIPQINAAVNRTKGTEVVHHSMDATNPGSDMQSNFPVTFFLPEPVAGLPPVLLAQDIEGLRFIVHTLECNGFMVPHNPLWSGDFPSLRRESFEATRRLFNTL</sequence>
<dbReference type="GO" id="GO:0008294">
    <property type="term" value="F:calcium- and calmodulin-responsive adenylate cyclase activity"/>
    <property type="evidence" value="ECO:0007669"/>
    <property type="project" value="InterPro"/>
</dbReference>
<dbReference type="InterPro" id="IPR035099">
    <property type="entry name" value="Anthrax_toxin_C-terminal"/>
</dbReference>
<evidence type="ECO:0000256" key="1">
    <source>
        <dbReference type="SAM" id="MobiDB-lite"/>
    </source>
</evidence>
<dbReference type="EMBL" id="VXKB01000001">
    <property type="protein sequence ID" value="KAA8716557.1"/>
    <property type="molecule type" value="Genomic_DNA"/>
</dbReference>
<dbReference type="SUPFAM" id="SSF81298">
    <property type="entry name" value="Adenylylcyclase toxin (the edema factor)"/>
    <property type="match status" value="1"/>
</dbReference>
<evidence type="ECO:0000259" key="2">
    <source>
        <dbReference type="Pfam" id="PF03497"/>
    </source>
</evidence>
<dbReference type="InterPro" id="IPR005165">
    <property type="entry name" value="Anthrax_toxin_edema_cen"/>
</dbReference>
<gene>
    <name evidence="3" type="ORF">F4V73_01305</name>
</gene>
<dbReference type="GO" id="GO:0005576">
    <property type="term" value="C:extracellular region"/>
    <property type="evidence" value="ECO:0007669"/>
    <property type="project" value="InterPro"/>
</dbReference>
<reference evidence="3 4" key="1">
    <citation type="submission" date="2019-09" db="EMBL/GenBank/DDBJ databases">
        <title>Draft genome sequence of various Type strains from the CCUG.</title>
        <authorList>
            <person name="Pineiro-Iglesias B."/>
            <person name="Tunovic T."/>
            <person name="Unosson C."/>
            <person name="Inganas E."/>
            <person name="Ohlen M."/>
            <person name="Cardew S."/>
            <person name="Jensie-Markopoulos S."/>
            <person name="Salva-Serra F."/>
            <person name="Jaen-Luchoro D."/>
            <person name="Karlsson R."/>
            <person name="Svensson-Stadler L."/>
            <person name="Chun J."/>
            <person name="Moore E."/>
        </authorList>
    </citation>
    <scope>NUCLEOTIDE SEQUENCE [LARGE SCALE GENOMIC DNA]</scope>
    <source>
        <strain evidence="3 4">CCUG 53682T</strain>
    </source>
</reference>
<feature type="domain" description="Anthrax toxin edema factor central" evidence="2">
    <location>
        <begin position="46"/>
        <end position="218"/>
    </location>
</feature>
<dbReference type="Proteomes" id="UP000322181">
    <property type="component" value="Unassembled WGS sequence"/>
</dbReference>
<evidence type="ECO:0000313" key="4">
    <source>
        <dbReference type="Proteomes" id="UP000322181"/>
    </source>
</evidence>
<dbReference type="Pfam" id="PF03497">
    <property type="entry name" value="Anthrax_toxA"/>
    <property type="match status" value="1"/>
</dbReference>